<evidence type="ECO:0000256" key="2">
    <source>
        <dbReference type="ARBA" id="ARBA00023242"/>
    </source>
</evidence>
<protein>
    <submittedName>
        <fullName evidence="4">Uncharacterized protein</fullName>
    </submittedName>
</protein>
<comment type="subcellular location">
    <subcellularLocation>
        <location evidence="1">Nucleus</location>
    </subcellularLocation>
</comment>
<feature type="region of interest" description="Disordered" evidence="3">
    <location>
        <begin position="44"/>
        <end position="100"/>
    </location>
</feature>
<evidence type="ECO:0000313" key="5">
    <source>
        <dbReference type="Proteomes" id="UP001054252"/>
    </source>
</evidence>
<dbReference type="EMBL" id="BPVZ01000002">
    <property type="protein sequence ID" value="GKU87480.1"/>
    <property type="molecule type" value="Genomic_DNA"/>
</dbReference>
<sequence>MEVFVGPTFVDVPPGYVREASKDGSSAGSPCLFIKEDADVGAGGGEIRKGIGSGLLDDTPEVSSETESSSSIGGPGDSDGEEEDGVVSSQGSGGLASLDSLEDSLPIKRGLSNHYSGKSKSFANIADVSLNLNTAKDLEKPESPFNKRRRVLIANKWARKSFYSWQNPKSMPVLASLNEDDEDEEGKEIPSSSSSSSSSCSSSSRERVEETARTEVQKSKLKHTFTFKSQSCFSLTDLQEQEQEQDQDQQLPH</sequence>
<proteinExistence type="predicted"/>
<keyword evidence="2" id="KW-0539">Nucleus</keyword>
<dbReference type="InterPro" id="IPR051992">
    <property type="entry name" value="OxStress_Response_Reg"/>
</dbReference>
<feature type="compositionally biased region" description="Basic and acidic residues" evidence="3">
    <location>
        <begin position="204"/>
        <end position="218"/>
    </location>
</feature>
<dbReference type="PANTHER" id="PTHR33172">
    <property type="entry name" value="OS08G0516900 PROTEIN"/>
    <property type="match status" value="1"/>
</dbReference>
<organism evidence="4 5">
    <name type="scientific">Rubroshorea leprosula</name>
    <dbReference type="NCBI Taxonomy" id="152421"/>
    <lineage>
        <taxon>Eukaryota</taxon>
        <taxon>Viridiplantae</taxon>
        <taxon>Streptophyta</taxon>
        <taxon>Embryophyta</taxon>
        <taxon>Tracheophyta</taxon>
        <taxon>Spermatophyta</taxon>
        <taxon>Magnoliopsida</taxon>
        <taxon>eudicotyledons</taxon>
        <taxon>Gunneridae</taxon>
        <taxon>Pentapetalae</taxon>
        <taxon>rosids</taxon>
        <taxon>malvids</taxon>
        <taxon>Malvales</taxon>
        <taxon>Dipterocarpaceae</taxon>
        <taxon>Rubroshorea</taxon>
    </lineage>
</organism>
<evidence type="ECO:0000256" key="3">
    <source>
        <dbReference type="SAM" id="MobiDB-lite"/>
    </source>
</evidence>
<dbReference type="PANTHER" id="PTHR33172:SF91">
    <property type="entry name" value="PROTEIN OXIDATIVE STRESS 3 LIKE 5"/>
    <property type="match status" value="1"/>
</dbReference>
<dbReference type="AlphaFoldDB" id="A0AAV5HL17"/>
<evidence type="ECO:0000256" key="1">
    <source>
        <dbReference type="ARBA" id="ARBA00004123"/>
    </source>
</evidence>
<feature type="compositionally biased region" description="Low complexity" evidence="3">
    <location>
        <begin position="191"/>
        <end position="203"/>
    </location>
</feature>
<reference evidence="4 5" key="1">
    <citation type="journal article" date="2021" name="Commun. Biol.">
        <title>The genome of Shorea leprosula (Dipterocarpaceae) highlights the ecological relevance of drought in aseasonal tropical rainforests.</title>
        <authorList>
            <person name="Ng K.K.S."/>
            <person name="Kobayashi M.J."/>
            <person name="Fawcett J.A."/>
            <person name="Hatakeyama M."/>
            <person name="Paape T."/>
            <person name="Ng C.H."/>
            <person name="Ang C.C."/>
            <person name="Tnah L.H."/>
            <person name="Lee C.T."/>
            <person name="Nishiyama T."/>
            <person name="Sese J."/>
            <person name="O'Brien M.J."/>
            <person name="Copetti D."/>
            <person name="Mohd Noor M.I."/>
            <person name="Ong R.C."/>
            <person name="Putra M."/>
            <person name="Sireger I.Z."/>
            <person name="Indrioko S."/>
            <person name="Kosugi Y."/>
            <person name="Izuno A."/>
            <person name="Isagi Y."/>
            <person name="Lee S.L."/>
            <person name="Shimizu K.K."/>
        </authorList>
    </citation>
    <scope>NUCLEOTIDE SEQUENCE [LARGE SCALE GENOMIC DNA]</scope>
    <source>
        <strain evidence="4">214</strain>
    </source>
</reference>
<feature type="region of interest" description="Disordered" evidence="3">
    <location>
        <begin position="170"/>
        <end position="220"/>
    </location>
</feature>
<gene>
    <name evidence="4" type="ORF">SLEP1_g1874</name>
</gene>
<accession>A0AAV5HL17</accession>
<dbReference type="Proteomes" id="UP001054252">
    <property type="component" value="Unassembled WGS sequence"/>
</dbReference>
<feature type="compositionally biased region" description="Low complexity" evidence="3">
    <location>
        <begin position="61"/>
        <end position="72"/>
    </location>
</feature>
<comment type="caution">
    <text evidence="4">The sequence shown here is derived from an EMBL/GenBank/DDBJ whole genome shotgun (WGS) entry which is preliminary data.</text>
</comment>
<evidence type="ECO:0000313" key="4">
    <source>
        <dbReference type="EMBL" id="GKU87480.1"/>
    </source>
</evidence>
<dbReference type="GO" id="GO:0005634">
    <property type="term" value="C:nucleus"/>
    <property type="evidence" value="ECO:0007669"/>
    <property type="project" value="UniProtKB-SubCell"/>
</dbReference>
<keyword evidence="5" id="KW-1185">Reference proteome</keyword>
<dbReference type="GO" id="GO:0006950">
    <property type="term" value="P:response to stress"/>
    <property type="evidence" value="ECO:0007669"/>
    <property type="project" value="UniProtKB-ARBA"/>
</dbReference>
<name>A0AAV5HL17_9ROSI</name>